<dbReference type="EMBL" id="APAU02000035">
    <property type="protein sequence ID" value="EUB60086.1"/>
    <property type="molecule type" value="Genomic_DNA"/>
</dbReference>
<protein>
    <submittedName>
        <fullName evidence="1">Uncharacterized protein</fullName>
    </submittedName>
</protein>
<dbReference type="CTD" id="36340799"/>
<accession>W6UGI6</accession>
<comment type="caution">
    <text evidence="1">The sequence shown here is derived from an EMBL/GenBank/DDBJ whole genome shotgun (WGS) entry which is preliminary data.</text>
</comment>
<evidence type="ECO:0000313" key="1">
    <source>
        <dbReference type="EMBL" id="EUB60086.1"/>
    </source>
</evidence>
<dbReference type="KEGG" id="egl:EGR_05084"/>
<dbReference type="Proteomes" id="UP000019149">
    <property type="component" value="Unassembled WGS sequence"/>
</dbReference>
<reference evidence="1 2" key="1">
    <citation type="journal article" date="2013" name="Nat. Genet.">
        <title>The genome of the hydatid tapeworm Echinococcus granulosus.</title>
        <authorList>
            <person name="Zheng H."/>
            <person name="Zhang W."/>
            <person name="Zhang L."/>
            <person name="Zhang Z."/>
            <person name="Li J."/>
            <person name="Lu G."/>
            <person name="Zhu Y."/>
            <person name="Wang Y."/>
            <person name="Huang Y."/>
            <person name="Liu J."/>
            <person name="Kang H."/>
            <person name="Chen J."/>
            <person name="Wang L."/>
            <person name="Chen A."/>
            <person name="Yu S."/>
            <person name="Gao Z."/>
            <person name="Jin L."/>
            <person name="Gu W."/>
            <person name="Wang Z."/>
            <person name="Zhao L."/>
            <person name="Shi B."/>
            <person name="Wen H."/>
            <person name="Lin R."/>
            <person name="Jones M.K."/>
            <person name="Brejova B."/>
            <person name="Vinar T."/>
            <person name="Zhao G."/>
            <person name="McManus D.P."/>
            <person name="Chen Z."/>
            <person name="Zhou Y."/>
            <person name="Wang S."/>
        </authorList>
    </citation>
    <scope>NUCLEOTIDE SEQUENCE [LARGE SCALE GENOMIC DNA]</scope>
</reference>
<name>W6UGI6_ECHGR</name>
<sequence length="234" mass="26539">MARINFEDVAKHGESISNLSWRSHTRIEDDLLSVSEEELIMSLIKRSLTSKKSIEFRDSGNCEPKRQTAFCASISRTYFTVSQTPKLLKNIQQLALVFTVLLSEKFVSYNTTSASGRRKLKKARNTLSMKHFYKSNFISVAANGAKYFVIRFLKRLQTSKLVFSPALTMEFGEEHSYKTIAFMISLALWKVSFPSHNSPSHKSHHPGGGGHDGRGDLMDMNNSFLQNSSLKFEE</sequence>
<gene>
    <name evidence="1" type="ORF">EGR_05084</name>
</gene>
<dbReference type="RefSeq" id="XP_024351282.1">
    <property type="nucleotide sequence ID" value="XM_024494333.1"/>
</dbReference>
<dbReference type="AlphaFoldDB" id="W6UGI6"/>
<proteinExistence type="predicted"/>
<keyword evidence="2" id="KW-1185">Reference proteome</keyword>
<dbReference type="GeneID" id="36340799"/>
<evidence type="ECO:0000313" key="2">
    <source>
        <dbReference type="Proteomes" id="UP000019149"/>
    </source>
</evidence>
<organism evidence="1 2">
    <name type="scientific">Echinococcus granulosus</name>
    <name type="common">Hydatid tapeworm</name>
    <dbReference type="NCBI Taxonomy" id="6210"/>
    <lineage>
        <taxon>Eukaryota</taxon>
        <taxon>Metazoa</taxon>
        <taxon>Spiralia</taxon>
        <taxon>Lophotrochozoa</taxon>
        <taxon>Platyhelminthes</taxon>
        <taxon>Cestoda</taxon>
        <taxon>Eucestoda</taxon>
        <taxon>Cyclophyllidea</taxon>
        <taxon>Taeniidae</taxon>
        <taxon>Echinococcus</taxon>
        <taxon>Echinococcus granulosus group</taxon>
    </lineage>
</organism>